<keyword evidence="2" id="KW-1185">Reference proteome</keyword>
<dbReference type="KEGG" id="ttz:FHG85_07010"/>
<protein>
    <submittedName>
        <fullName evidence="1">GLPGLI family protein</fullName>
    </submittedName>
</protein>
<organism evidence="1 2">
    <name type="scientific">Tenuifilum thalassicum</name>
    <dbReference type="NCBI Taxonomy" id="2590900"/>
    <lineage>
        <taxon>Bacteria</taxon>
        <taxon>Pseudomonadati</taxon>
        <taxon>Bacteroidota</taxon>
        <taxon>Bacteroidia</taxon>
        <taxon>Bacteroidales</taxon>
        <taxon>Tenuifilaceae</taxon>
        <taxon>Tenuifilum</taxon>
    </lineage>
</organism>
<dbReference type="EMBL" id="CP041345">
    <property type="protein sequence ID" value="QKG80021.1"/>
    <property type="molecule type" value="Genomic_DNA"/>
</dbReference>
<proteinExistence type="predicted"/>
<dbReference type="Pfam" id="PF09697">
    <property type="entry name" value="Porph_ging"/>
    <property type="match status" value="1"/>
</dbReference>
<accession>A0A7D4BS31</accession>
<evidence type="ECO:0000313" key="2">
    <source>
        <dbReference type="Proteomes" id="UP000500961"/>
    </source>
</evidence>
<dbReference type="AlphaFoldDB" id="A0A7D4BS31"/>
<reference evidence="1 2" key="1">
    <citation type="submission" date="2019-07" db="EMBL/GenBank/DDBJ databases">
        <title>Thalassofilum flectens gen. nov., sp. nov., a novel moderate thermophilic anaerobe from a shallow sea hot spring in Kunashir Island (Russia), representing a new family in the order Bacteroidales, and proposal of Thalassofilacea fam. nov.</title>
        <authorList>
            <person name="Kochetkova T.V."/>
            <person name="Podosokorskaya O.A."/>
            <person name="Novikov A."/>
            <person name="Elcheninov A.G."/>
            <person name="Toshchakov S.V."/>
            <person name="Kublanov I.V."/>
        </authorList>
    </citation>
    <scope>NUCLEOTIDE SEQUENCE [LARGE SCALE GENOMIC DNA]</scope>
    <source>
        <strain evidence="1 2">38-H</strain>
    </source>
</reference>
<sequence length="276" mass="32412">MRSFLVLLYTILSVALCYGQHVIDTAKLNAKYKYTFYPDSNRTTGAVVSDMILQIGNNLSRFTEYTNVLTDSLTYYYPDDRSIFQKMNDIYNAYANHTFSNFSIYKDFPSKGNVYFLTSRGRKINFSVVDKEKIYWILDNKSDTLILGYSCKKAYASFRGRKYIAWYTTEIPINDGPYKFRGLPGLIVLIHDRQDLHRFEIAEVTENSENTPIFITSDLSKYKELTPMEFVEVFYAENMNFLNRVKKGEIPVQLSKEEQIKLLKKFKSWNNFIEKF</sequence>
<dbReference type="Proteomes" id="UP000500961">
    <property type="component" value="Chromosome"/>
</dbReference>
<dbReference type="InterPro" id="IPR005901">
    <property type="entry name" value="GLPGLI"/>
</dbReference>
<name>A0A7D4BS31_9BACT</name>
<evidence type="ECO:0000313" key="1">
    <source>
        <dbReference type="EMBL" id="QKG80021.1"/>
    </source>
</evidence>
<gene>
    <name evidence="1" type="ORF">FHG85_07010</name>
</gene>
<dbReference type="NCBIfam" id="TIGR01200">
    <property type="entry name" value="GLPGLI"/>
    <property type="match status" value="1"/>
</dbReference>
<dbReference type="RefSeq" id="WP_173074357.1">
    <property type="nucleotide sequence ID" value="NZ_CP041345.1"/>
</dbReference>